<dbReference type="EMBL" id="NIBQ01000001">
    <property type="protein sequence ID" value="OUZ35274.1"/>
    <property type="molecule type" value="Genomic_DNA"/>
</dbReference>
<keyword evidence="3" id="KW-1185">Reference proteome</keyword>
<dbReference type="AlphaFoldDB" id="A0A200JDJ7"/>
<evidence type="ECO:0000313" key="1">
    <source>
        <dbReference type="EMBL" id="OUZ35274.1"/>
    </source>
</evidence>
<reference evidence="2" key="3">
    <citation type="submission" date="2024-03" db="EMBL/GenBank/DDBJ databases">
        <title>The Genome Sequence of Enterococcus sp. DIV0238c.</title>
        <authorList>
            <consortium name="The Broad Institute Genomics Platform"/>
            <consortium name="The Broad Institute Microbial Omics Core"/>
            <consortium name="The Broad Institute Genomic Center for Infectious Diseases"/>
            <person name="Earl A."/>
            <person name="Manson A."/>
            <person name="Gilmore M."/>
            <person name="Schwartman J."/>
            <person name="Shea T."/>
            <person name="Abouelleil A."/>
            <person name="Cao P."/>
            <person name="Chapman S."/>
            <person name="Cusick C."/>
            <person name="Young S."/>
            <person name="Neafsey D."/>
            <person name="Nusbaum C."/>
            <person name="Birren B."/>
        </authorList>
    </citation>
    <scope>NUCLEOTIDE SEQUENCE</scope>
    <source>
        <strain evidence="2">9D6_DIV0238</strain>
    </source>
</reference>
<dbReference type="RefSeq" id="WP_087639891.1">
    <property type="nucleotide sequence ID" value="NZ_CP147246.1"/>
</dbReference>
<gene>
    <name evidence="2" type="ORF">A5889_000060</name>
    <name evidence="1" type="ORF">A5889_000750</name>
</gene>
<accession>A0A200JDJ7</accession>
<evidence type="ECO:0000313" key="2">
    <source>
        <dbReference type="EMBL" id="WYJ92581.1"/>
    </source>
</evidence>
<evidence type="ECO:0008006" key="4">
    <source>
        <dbReference type="Google" id="ProtNLM"/>
    </source>
</evidence>
<reference evidence="1" key="1">
    <citation type="submission" date="2017-05" db="EMBL/GenBank/DDBJ databases">
        <title>The Genome Sequence of Enterococcus sp. 9D6_DIV0238.</title>
        <authorList>
            <consortium name="The Broad Institute Genomics Platform"/>
            <consortium name="The Broad Institute Genomic Center for Infectious Diseases"/>
            <person name="Earl A."/>
            <person name="Manson A."/>
            <person name="Schwartman J."/>
            <person name="Gilmore M."/>
            <person name="Abouelleil A."/>
            <person name="Cao P."/>
            <person name="Chapman S."/>
            <person name="Cusick C."/>
            <person name="Shea T."/>
            <person name="Young S."/>
            <person name="Neafsey D."/>
            <person name="Nusbaum C."/>
            <person name="Birren B."/>
        </authorList>
    </citation>
    <scope>NUCLEOTIDE SEQUENCE [LARGE SCALE GENOMIC DNA]</scope>
    <source>
        <strain evidence="1">9D6_DIV0238</strain>
    </source>
</reference>
<organism evidence="1">
    <name type="scientific">Candidatus Enterococcus dunnyi</name>
    <dbReference type="NCBI Taxonomy" id="1834192"/>
    <lineage>
        <taxon>Bacteria</taxon>
        <taxon>Bacillati</taxon>
        <taxon>Bacillota</taxon>
        <taxon>Bacilli</taxon>
        <taxon>Lactobacillales</taxon>
        <taxon>Enterococcaceae</taxon>
        <taxon>Enterococcus</taxon>
    </lineage>
</organism>
<name>A0A200JDJ7_9ENTE</name>
<dbReference type="OrthoDB" id="9809725at2"/>
<proteinExistence type="predicted"/>
<sequence length="370" mass="43000">MMKARLYSSVDFAECPLTKHPLYSYIQTFLRNDLSNLVENCSNADCYALEVGQKLLLVVDATYEDSQTYPTSLRAQYLDYAQEELFLTNIKGKKILTKVFQIIKIFVPKTIDEAVYVGNYLLSTNLFQEFSLEELQEIETLLKQRFPTKTIVYRSQNQLLNQQLMTHLATLNYQPFISRQVFIAHQAQTIKQKKSFNNDRRLAAKTTLDVRTDFDVKAYSERIVELYSQLYITKYSQINPQYTPTFIESMASAENTCFTGIFEDEKLVGVTMSWELDGMLTVPILGYDLSYPKKVGIYRLLTYYTLLRVDETKVFHMSSGVGSFKLSRGAVYLPEYIYFKSSASSRKKYSLWLLQKLNKLLVYISKKHVF</sequence>
<dbReference type="Proteomes" id="UP000196151">
    <property type="component" value="Chromosome"/>
</dbReference>
<protein>
    <recommendedName>
        <fullName evidence="4">BioF2-like acetyltransferase domain-containing protein</fullName>
    </recommendedName>
</protein>
<dbReference type="EMBL" id="CP147246">
    <property type="protein sequence ID" value="WYJ92581.1"/>
    <property type="molecule type" value="Genomic_DNA"/>
</dbReference>
<evidence type="ECO:0000313" key="3">
    <source>
        <dbReference type="Proteomes" id="UP000196151"/>
    </source>
</evidence>
<reference evidence="2" key="2">
    <citation type="submission" date="2017-05" db="EMBL/GenBank/DDBJ databases">
        <authorList>
            <consortium name="The Broad Institute Genomics Platform"/>
            <consortium name="The Broad Institute Genomic Center for Infectious Diseases"/>
            <person name="Earl A."/>
            <person name="Manson A."/>
            <person name="Schwartman J."/>
            <person name="Gilmore M."/>
            <person name="Abouelleil A."/>
            <person name="Cao P."/>
            <person name="Chapman S."/>
            <person name="Cusick C."/>
            <person name="Shea T."/>
            <person name="Young S."/>
            <person name="Neafsey D."/>
            <person name="Nusbaum C."/>
            <person name="Birren B."/>
        </authorList>
    </citation>
    <scope>NUCLEOTIDE SEQUENCE</scope>
    <source>
        <strain evidence="2">9D6_DIV0238</strain>
    </source>
</reference>